<dbReference type="InterPro" id="IPR053083">
    <property type="entry name" value="TF_kinase-domain_protein"/>
</dbReference>
<dbReference type="Proteomes" id="UP000256328">
    <property type="component" value="Unassembled WGS sequence"/>
</dbReference>
<dbReference type="AlphaFoldDB" id="A0A3D8QUP3"/>
<reference evidence="3 4" key="1">
    <citation type="journal article" date="2018" name="IMA Fungus">
        <title>IMA Genome-F 9: Draft genome sequence of Annulohypoxylon stygium, Aspergillus mulundensis, Berkeleyomyces basicola (syn. Thielaviopsis basicola), Ceratocystis smalleyi, two Cercospora beticola strains, Coleophoma cylindrospora, Fusarium fracticaudum, Phialophora cf. hyalina, and Morchella septimelata.</title>
        <authorList>
            <person name="Wingfield B.D."/>
            <person name="Bills G.F."/>
            <person name="Dong Y."/>
            <person name="Huang W."/>
            <person name="Nel W.J."/>
            <person name="Swalarsk-Parry B.S."/>
            <person name="Vaghefi N."/>
            <person name="Wilken P.M."/>
            <person name="An Z."/>
            <person name="de Beer Z.W."/>
            <person name="De Vos L."/>
            <person name="Chen L."/>
            <person name="Duong T.A."/>
            <person name="Gao Y."/>
            <person name="Hammerbacher A."/>
            <person name="Kikkert J.R."/>
            <person name="Li Y."/>
            <person name="Li H."/>
            <person name="Li K."/>
            <person name="Li Q."/>
            <person name="Liu X."/>
            <person name="Ma X."/>
            <person name="Naidoo K."/>
            <person name="Pethybridge S.J."/>
            <person name="Sun J."/>
            <person name="Steenkamp E.T."/>
            <person name="van der Nest M.A."/>
            <person name="van Wyk S."/>
            <person name="Wingfield M.J."/>
            <person name="Xiong C."/>
            <person name="Yue Q."/>
            <person name="Zhang X."/>
        </authorList>
    </citation>
    <scope>NUCLEOTIDE SEQUENCE [LARGE SCALE GENOMIC DNA]</scope>
    <source>
        <strain evidence="3 4">BP5796</strain>
    </source>
</reference>
<evidence type="ECO:0000259" key="2">
    <source>
        <dbReference type="PROSITE" id="PS50011"/>
    </source>
</evidence>
<sequence length="486" mass="54345">MSSSQGNNPWGGQNRGDIPESPVPAENPHDLVVWTDNRRAQSTRRVFRPQDARRVSITDAPARLLYRQADGSLISLAERQNIQEALLGGPSEQERQQLRDSFLSSEPSWTQRLPGSGGPWTPVKCLGQGTAGIAGLWRGTGSNPAIPRLIVVKQETVAAGETPSIPHEETFLRQFRQRGFEHLLRILNPDRISHEWNSRGEAIYRIWLEYCDEGTFVNLVESTISNNSTYTAANPLPEDLIWYIFHCLAKALLAMDAGSETLNADPWEAELIHMSPNLTVVVFAKSGSAHKDHKYTPTFKIADFGLMQDLWGHSRDERRIELGTEQYTPPEASSDSHILNDDIITSAVNVWQVGKCMYELICRSASFDCEKWDQERFWTFVDYSSMRTFSTVGRYMADAPYSKNLRLAILRCLAVEPMERISPNELLRQTQGYLSYIERAFQDTAPLAGYGTQAPQPSAQAQNMSAGAAVFQSGPEQPGPSRSGQP</sequence>
<organism evidence="3 4">
    <name type="scientific">Coleophoma crateriformis</name>
    <dbReference type="NCBI Taxonomy" id="565419"/>
    <lineage>
        <taxon>Eukaryota</taxon>
        <taxon>Fungi</taxon>
        <taxon>Dikarya</taxon>
        <taxon>Ascomycota</taxon>
        <taxon>Pezizomycotina</taxon>
        <taxon>Leotiomycetes</taxon>
        <taxon>Helotiales</taxon>
        <taxon>Dermateaceae</taxon>
        <taxon>Coleophoma</taxon>
    </lineage>
</organism>
<dbReference type="PANTHER" id="PTHR44305">
    <property type="entry name" value="SI:DKEY-192D15.2-RELATED"/>
    <property type="match status" value="1"/>
</dbReference>
<dbReference type="EMBL" id="PDLN01000015">
    <property type="protein sequence ID" value="RDW65495.1"/>
    <property type="molecule type" value="Genomic_DNA"/>
</dbReference>
<dbReference type="SUPFAM" id="SSF56112">
    <property type="entry name" value="Protein kinase-like (PK-like)"/>
    <property type="match status" value="1"/>
</dbReference>
<proteinExistence type="predicted"/>
<protein>
    <recommendedName>
        <fullName evidence="2">Protein kinase domain-containing protein</fullName>
    </recommendedName>
</protein>
<feature type="compositionally biased region" description="Polar residues" evidence="1">
    <location>
        <begin position="1"/>
        <end position="11"/>
    </location>
</feature>
<feature type="domain" description="Protein kinase" evidence="2">
    <location>
        <begin position="120"/>
        <end position="434"/>
    </location>
</feature>
<dbReference type="Gene3D" id="1.10.510.10">
    <property type="entry name" value="Transferase(Phosphotransferase) domain 1"/>
    <property type="match status" value="1"/>
</dbReference>
<dbReference type="Pfam" id="PF00069">
    <property type="entry name" value="Pkinase"/>
    <property type="match status" value="1"/>
</dbReference>
<dbReference type="PANTHER" id="PTHR44305:SF2">
    <property type="entry name" value="SI:DKEY-192D15.2"/>
    <property type="match status" value="1"/>
</dbReference>
<feature type="region of interest" description="Disordered" evidence="1">
    <location>
        <begin position="448"/>
        <end position="486"/>
    </location>
</feature>
<feature type="compositionally biased region" description="Polar residues" evidence="1">
    <location>
        <begin position="453"/>
        <end position="465"/>
    </location>
</feature>
<keyword evidence="4" id="KW-1185">Reference proteome</keyword>
<dbReference type="OrthoDB" id="310217at2759"/>
<dbReference type="InterPro" id="IPR000719">
    <property type="entry name" value="Prot_kinase_dom"/>
</dbReference>
<dbReference type="PROSITE" id="PS50011">
    <property type="entry name" value="PROTEIN_KINASE_DOM"/>
    <property type="match status" value="1"/>
</dbReference>
<gene>
    <name evidence="3" type="ORF">BP5796_10187</name>
</gene>
<evidence type="ECO:0000313" key="4">
    <source>
        <dbReference type="Proteomes" id="UP000256328"/>
    </source>
</evidence>
<dbReference type="InterPro" id="IPR011009">
    <property type="entry name" value="Kinase-like_dom_sf"/>
</dbReference>
<comment type="caution">
    <text evidence="3">The sequence shown here is derived from an EMBL/GenBank/DDBJ whole genome shotgun (WGS) entry which is preliminary data.</text>
</comment>
<dbReference type="SMART" id="SM00220">
    <property type="entry name" value="S_TKc"/>
    <property type="match status" value="1"/>
</dbReference>
<feature type="region of interest" description="Disordered" evidence="1">
    <location>
        <begin position="1"/>
        <end position="31"/>
    </location>
</feature>
<dbReference type="GO" id="GO:0005524">
    <property type="term" value="F:ATP binding"/>
    <property type="evidence" value="ECO:0007669"/>
    <property type="project" value="InterPro"/>
</dbReference>
<accession>A0A3D8QUP3</accession>
<name>A0A3D8QUP3_9HELO</name>
<evidence type="ECO:0000256" key="1">
    <source>
        <dbReference type="SAM" id="MobiDB-lite"/>
    </source>
</evidence>
<dbReference type="GO" id="GO:0004672">
    <property type="term" value="F:protein kinase activity"/>
    <property type="evidence" value="ECO:0007669"/>
    <property type="project" value="InterPro"/>
</dbReference>
<evidence type="ECO:0000313" key="3">
    <source>
        <dbReference type="EMBL" id="RDW65495.1"/>
    </source>
</evidence>